<dbReference type="SUPFAM" id="SSF53474">
    <property type="entry name" value="alpha/beta-Hydrolases"/>
    <property type="match status" value="1"/>
</dbReference>
<evidence type="ECO:0000256" key="7">
    <source>
        <dbReference type="ARBA" id="ARBA00044064"/>
    </source>
</evidence>
<comment type="catalytic activity">
    <reaction evidence="5">
        <text>a 1,2-diacyl-sn-glycerol + H2O = a 2-acylglycerol + a fatty acid + H(+)</text>
        <dbReference type="Rhea" id="RHEA:33275"/>
        <dbReference type="ChEBI" id="CHEBI:15377"/>
        <dbReference type="ChEBI" id="CHEBI:15378"/>
        <dbReference type="ChEBI" id="CHEBI:17389"/>
        <dbReference type="ChEBI" id="CHEBI:17815"/>
        <dbReference type="ChEBI" id="CHEBI:28868"/>
        <dbReference type="EC" id="3.1.1.116"/>
    </reaction>
</comment>
<evidence type="ECO:0000256" key="10">
    <source>
        <dbReference type="ARBA" id="ARBA00048513"/>
    </source>
</evidence>
<evidence type="ECO:0000256" key="6">
    <source>
        <dbReference type="ARBA" id="ARBA00043742"/>
    </source>
</evidence>
<evidence type="ECO:0000259" key="12">
    <source>
        <dbReference type="Pfam" id="PF00561"/>
    </source>
</evidence>
<proteinExistence type="inferred from homology"/>
<dbReference type="EMBL" id="CADEPI010000043">
    <property type="protein sequence ID" value="CAB3369197.1"/>
    <property type="molecule type" value="Genomic_DNA"/>
</dbReference>
<dbReference type="Pfam" id="PF00561">
    <property type="entry name" value="Abhydrolase_1"/>
    <property type="match status" value="1"/>
</dbReference>
<comment type="catalytic activity">
    <reaction evidence="10">
        <text>1-octadecanoyl-2-(9Z-octadecenoyl)-sn-glycerol + H2O = 2-(9Z-octadecenoyl)-glycerol + octadecanoate + H(+)</text>
        <dbReference type="Rhea" id="RHEA:77103"/>
        <dbReference type="ChEBI" id="CHEBI:15377"/>
        <dbReference type="ChEBI" id="CHEBI:15378"/>
        <dbReference type="ChEBI" id="CHEBI:25629"/>
        <dbReference type="ChEBI" id="CHEBI:73990"/>
        <dbReference type="ChEBI" id="CHEBI:75468"/>
    </reaction>
</comment>
<evidence type="ECO:0000256" key="4">
    <source>
        <dbReference type="ARBA" id="ARBA00042703"/>
    </source>
</evidence>
<dbReference type="InterPro" id="IPR029058">
    <property type="entry name" value="AB_hydrolase_fold"/>
</dbReference>
<keyword evidence="14" id="KW-1185">Reference proteome</keyword>
<evidence type="ECO:0000313" key="14">
    <source>
        <dbReference type="Proteomes" id="UP000494165"/>
    </source>
</evidence>
<evidence type="ECO:0000256" key="11">
    <source>
        <dbReference type="ARBA" id="ARBA00048919"/>
    </source>
</evidence>
<evidence type="ECO:0000256" key="8">
    <source>
        <dbReference type="ARBA" id="ARBA00048283"/>
    </source>
</evidence>
<dbReference type="InterPro" id="IPR000073">
    <property type="entry name" value="AB_hydrolase_1"/>
</dbReference>
<sequence length="283" mass="31392">MRLERLVFFRKELSLISPCHRLMSGGANCTTPQTDRIQSIQMAYSSYESTKVPSTCPLVVMHGLLGSKSNWRSLSKSLHAKTGRKVIAVDARNHGDSPHDEKLSYTHMAEDVRVLLTSLNIDKSVLLGHSMGGRTMMLAALLFPELVRGLIVVDISPIGTSKSIHLIGAFLEAMRKVDLPPNVPLLTAKKMADNQLSKVVHDIGIRQFLLTNLVETGNGGCKWRVNLDVLQRCFAKQVANFPPVDKIFPKAEFERVQGAGHWVHSDQPSEFVRIVSGFLNKLT</sequence>
<accession>A0A8S1CK52</accession>
<keyword evidence="2" id="KW-0378">Hydrolase</keyword>
<dbReference type="GO" id="GO:0016787">
    <property type="term" value="F:hydrolase activity"/>
    <property type="evidence" value="ECO:0007669"/>
    <property type="project" value="UniProtKB-KW"/>
</dbReference>
<dbReference type="AlphaFoldDB" id="A0A8S1CK52"/>
<comment type="similarity">
    <text evidence="1">Belongs to the AB hydrolase superfamily.</text>
</comment>
<evidence type="ECO:0000256" key="5">
    <source>
        <dbReference type="ARBA" id="ARBA00043667"/>
    </source>
</evidence>
<reference evidence="13 14" key="1">
    <citation type="submission" date="2020-04" db="EMBL/GenBank/DDBJ databases">
        <authorList>
            <person name="Alioto T."/>
            <person name="Alioto T."/>
            <person name="Gomez Garrido J."/>
        </authorList>
    </citation>
    <scope>NUCLEOTIDE SEQUENCE [LARGE SCALE GENOMIC DNA]</scope>
</reference>
<name>A0A8S1CK52_9INSE</name>
<comment type="caution">
    <text evidence="13">The sequence shown here is derived from an EMBL/GenBank/DDBJ whole genome shotgun (WGS) entry which is preliminary data.</text>
</comment>
<comment type="catalytic activity">
    <reaction evidence="9">
        <text>1,2-didecanoylglycerol + H2O = decanoylglycerol + decanoate + H(+)</text>
        <dbReference type="Rhea" id="RHEA:48596"/>
        <dbReference type="ChEBI" id="CHEBI:11152"/>
        <dbReference type="ChEBI" id="CHEBI:15377"/>
        <dbReference type="ChEBI" id="CHEBI:15378"/>
        <dbReference type="ChEBI" id="CHEBI:27689"/>
        <dbReference type="ChEBI" id="CHEBI:90605"/>
    </reaction>
</comment>
<feature type="domain" description="AB hydrolase-1" evidence="12">
    <location>
        <begin position="57"/>
        <end position="156"/>
    </location>
</feature>
<protein>
    <recommendedName>
        <fullName evidence="7">sn-1-specific diacylglycerol lipase ABHD11</fullName>
        <ecNumber evidence="3">3.1.1.116</ecNumber>
    </recommendedName>
    <alternativeName>
        <fullName evidence="4">Alpha/beta hydrolase domain-containing protein 11</fullName>
    </alternativeName>
</protein>
<comment type="catalytic activity">
    <reaction evidence="11">
        <text>1-octadecanoyl-2-(5Z,8Z,11Z,14Z-eicosatetraenoyl)-sn-glycerol + H2O = 2-(5Z,8Z,11Z,14Z-eicosatetraenoyl)-glycerol + octadecanoate + H(+)</text>
        <dbReference type="Rhea" id="RHEA:38507"/>
        <dbReference type="ChEBI" id="CHEBI:15377"/>
        <dbReference type="ChEBI" id="CHEBI:15378"/>
        <dbReference type="ChEBI" id="CHEBI:25629"/>
        <dbReference type="ChEBI" id="CHEBI:52392"/>
        <dbReference type="ChEBI" id="CHEBI:75728"/>
    </reaction>
</comment>
<comment type="catalytic activity">
    <reaction evidence="6">
        <text>a 1,3-diacyl-sn-glycerol + H2O = a 1-acyl-sn-glycerol + a fatty acid + H(+)</text>
        <dbReference type="Rhea" id="RHEA:38503"/>
        <dbReference type="ChEBI" id="CHEBI:15377"/>
        <dbReference type="ChEBI" id="CHEBI:15378"/>
        <dbReference type="ChEBI" id="CHEBI:28868"/>
        <dbReference type="ChEBI" id="CHEBI:64683"/>
        <dbReference type="ChEBI" id="CHEBI:77272"/>
    </reaction>
</comment>
<dbReference type="PANTHER" id="PTHR46118">
    <property type="entry name" value="PROTEIN ABHD11"/>
    <property type="match status" value="1"/>
</dbReference>
<dbReference type="Proteomes" id="UP000494165">
    <property type="component" value="Unassembled WGS sequence"/>
</dbReference>
<evidence type="ECO:0000256" key="3">
    <source>
        <dbReference type="ARBA" id="ARBA00026104"/>
    </source>
</evidence>
<dbReference type="EC" id="3.1.1.116" evidence="3"/>
<comment type="catalytic activity">
    <reaction evidence="8">
        <text>1-octadecanoyl-2-(4Z,7Z,10Z,13Z,16Z,19Z-docosahexaenoyl)-sn-glycerol + H2O = 2-(4Z,7Z,10Z,13Z,16Z,19Z-docosahexaenoyl)-glycerol + octadecanoate + H(+)</text>
        <dbReference type="Rhea" id="RHEA:77107"/>
        <dbReference type="ChEBI" id="CHEBI:15377"/>
        <dbReference type="ChEBI" id="CHEBI:15378"/>
        <dbReference type="ChEBI" id="CHEBI:25629"/>
        <dbReference type="ChEBI" id="CHEBI:77129"/>
        <dbReference type="ChEBI" id="CHEBI:186738"/>
    </reaction>
</comment>
<evidence type="ECO:0000256" key="1">
    <source>
        <dbReference type="ARBA" id="ARBA00008645"/>
    </source>
</evidence>
<dbReference type="OrthoDB" id="8119704at2759"/>
<dbReference type="PANTHER" id="PTHR46118:SF4">
    <property type="entry name" value="PROTEIN ABHD11"/>
    <property type="match status" value="1"/>
</dbReference>
<evidence type="ECO:0000256" key="2">
    <source>
        <dbReference type="ARBA" id="ARBA00022801"/>
    </source>
</evidence>
<gene>
    <name evidence="13" type="ORF">CLODIP_2_CD07295</name>
</gene>
<evidence type="ECO:0000256" key="9">
    <source>
        <dbReference type="ARBA" id="ARBA00048504"/>
    </source>
</evidence>
<organism evidence="13 14">
    <name type="scientific">Cloeon dipterum</name>
    <dbReference type="NCBI Taxonomy" id="197152"/>
    <lineage>
        <taxon>Eukaryota</taxon>
        <taxon>Metazoa</taxon>
        <taxon>Ecdysozoa</taxon>
        <taxon>Arthropoda</taxon>
        <taxon>Hexapoda</taxon>
        <taxon>Insecta</taxon>
        <taxon>Pterygota</taxon>
        <taxon>Palaeoptera</taxon>
        <taxon>Ephemeroptera</taxon>
        <taxon>Pisciforma</taxon>
        <taxon>Baetidae</taxon>
        <taxon>Cloeon</taxon>
    </lineage>
</organism>
<dbReference type="Gene3D" id="3.40.50.1820">
    <property type="entry name" value="alpha/beta hydrolase"/>
    <property type="match status" value="1"/>
</dbReference>
<evidence type="ECO:0000313" key="13">
    <source>
        <dbReference type="EMBL" id="CAB3369197.1"/>
    </source>
</evidence>